<dbReference type="EMBL" id="HBUF01342439">
    <property type="protein sequence ID" value="CAG6705447.1"/>
    <property type="molecule type" value="Transcribed_RNA"/>
</dbReference>
<evidence type="ECO:0000313" key="2">
    <source>
        <dbReference type="EMBL" id="CAG6705447.1"/>
    </source>
</evidence>
<organism evidence="2">
    <name type="scientific">Cacopsylla melanoneura</name>
    <dbReference type="NCBI Taxonomy" id="428564"/>
    <lineage>
        <taxon>Eukaryota</taxon>
        <taxon>Metazoa</taxon>
        <taxon>Ecdysozoa</taxon>
        <taxon>Arthropoda</taxon>
        <taxon>Hexapoda</taxon>
        <taxon>Insecta</taxon>
        <taxon>Pterygota</taxon>
        <taxon>Neoptera</taxon>
        <taxon>Paraneoptera</taxon>
        <taxon>Hemiptera</taxon>
        <taxon>Sternorrhyncha</taxon>
        <taxon>Psylloidea</taxon>
        <taxon>Psyllidae</taxon>
        <taxon>Psyllinae</taxon>
        <taxon>Cacopsylla</taxon>
    </lineage>
</organism>
<proteinExistence type="predicted"/>
<name>A0A8D8UMT2_9HEMI</name>
<evidence type="ECO:0000256" key="1">
    <source>
        <dbReference type="SAM" id="Phobius"/>
    </source>
</evidence>
<sequence length="165" mass="16559">MVVLVGSGTGTLDDDDGSDSSVTFSSAFPAALSLLSPLASFSPSPFFSSSSPPPPPNKLSSSCSTSSITLVEADGVLVPLTVARALVLLCCCLVPGVVAARPVLFNTYGRRGPGELVDAGVIWPAVLLVGGLGFGVVSLIRLDRMVCFSLRGSGGVTVAAAGVDC</sequence>
<reference evidence="2" key="1">
    <citation type="submission" date="2021-05" db="EMBL/GenBank/DDBJ databases">
        <authorList>
            <person name="Alioto T."/>
            <person name="Alioto T."/>
            <person name="Gomez Garrido J."/>
        </authorList>
    </citation>
    <scope>NUCLEOTIDE SEQUENCE</scope>
</reference>
<keyword evidence="1" id="KW-0472">Membrane</keyword>
<dbReference type="AlphaFoldDB" id="A0A8D8UMT2"/>
<keyword evidence="1" id="KW-1133">Transmembrane helix</keyword>
<feature type="transmembrane region" description="Helical" evidence="1">
    <location>
        <begin position="76"/>
        <end position="100"/>
    </location>
</feature>
<accession>A0A8D8UMT2</accession>
<dbReference type="EMBL" id="HBUF01205631">
    <property type="protein sequence ID" value="CAG6663669.1"/>
    <property type="molecule type" value="Transcribed_RNA"/>
</dbReference>
<dbReference type="EMBL" id="HBUF01205632">
    <property type="protein sequence ID" value="CAG6663673.1"/>
    <property type="molecule type" value="Transcribed_RNA"/>
</dbReference>
<keyword evidence="1" id="KW-0812">Transmembrane</keyword>
<protein>
    <submittedName>
        <fullName evidence="2">Uncharacterized protein</fullName>
    </submittedName>
</protein>
<feature type="transmembrane region" description="Helical" evidence="1">
    <location>
        <begin position="120"/>
        <end position="142"/>
    </location>
</feature>